<feature type="compositionally biased region" description="Polar residues" evidence="1">
    <location>
        <begin position="29"/>
        <end position="46"/>
    </location>
</feature>
<evidence type="ECO:0000313" key="3">
    <source>
        <dbReference type="Proteomes" id="UP000032274"/>
    </source>
</evidence>
<dbReference type="Proteomes" id="UP000032274">
    <property type="component" value="Unassembled WGS sequence"/>
</dbReference>
<evidence type="ECO:0000256" key="1">
    <source>
        <dbReference type="SAM" id="MobiDB-lite"/>
    </source>
</evidence>
<comment type="caution">
    <text evidence="2">The sequence shown here is derived from an EMBL/GenBank/DDBJ whole genome shotgun (WGS) entry which is preliminary data.</text>
</comment>
<feature type="region of interest" description="Disordered" evidence="1">
    <location>
        <begin position="1"/>
        <end position="49"/>
    </location>
</feature>
<sequence length="81" mass="9109">AQGHFGECQSALMFVQQSNHDGVPEDEQPGSSQRPVTATKAKTMTTRLRHEGERVVKQSLPARYHYTRARIGRSRKAGRCE</sequence>
<gene>
    <name evidence="2" type="ORF">QU38_01715</name>
</gene>
<proteinExistence type="predicted"/>
<dbReference type="EMBL" id="JXIG01000372">
    <property type="protein sequence ID" value="KIU01422.1"/>
    <property type="molecule type" value="Genomic_DNA"/>
</dbReference>
<reference evidence="2 3" key="1">
    <citation type="submission" date="2015-01" db="EMBL/GenBank/DDBJ databases">
        <title>Characterization of Swiss Staphylococcus aureus strains involved in food poisoning.</title>
        <authorList>
            <person name="Crovadore J."/>
            <person name="Chablais R."/>
            <person name="Tonacini J."/>
            <person name="Schnyder B."/>
            <person name="Lefort F."/>
        </authorList>
    </citation>
    <scope>NUCLEOTIDE SEQUENCE [LARGE SCALE GENOMIC DNA]</scope>
    <source>
        <strain evidence="2 3">SA-120</strain>
    </source>
</reference>
<name>A0AA40JQX5_STAAU</name>
<feature type="non-terminal residue" evidence="2">
    <location>
        <position position="1"/>
    </location>
</feature>
<organism evidence="2 3">
    <name type="scientific">Staphylococcus aureus</name>
    <dbReference type="NCBI Taxonomy" id="1280"/>
    <lineage>
        <taxon>Bacteria</taxon>
        <taxon>Bacillati</taxon>
        <taxon>Bacillota</taxon>
        <taxon>Bacilli</taxon>
        <taxon>Bacillales</taxon>
        <taxon>Staphylococcaceae</taxon>
        <taxon>Staphylococcus</taxon>
    </lineage>
</organism>
<evidence type="ECO:0000313" key="2">
    <source>
        <dbReference type="EMBL" id="KIU01422.1"/>
    </source>
</evidence>
<dbReference type="AlphaFoldDB" id="A0AA40JQX5"/>
<protein>
    <submittedName>
        <fullName evidence="2">Uncharacterized protein</fullName>
    </submittedName>
</protein>
<accession>A0AA40JQX5</accession>